<organism evidence="1 2">
    <name type="scientific">Xylaria bambusicola</name>
    <dbReference type="NCBI Taxonomy" id="326684"/>
    <lineage>
        <taxon>Eukaryota</taxon>
        <taxon>Fungi</taxon>
        <taxon>Dikarya</taxon>
        <taxon>Ascomycota</taxon>
        <taxon>Pezizomycotina</taxon>
        <taxon>Sordariomycetes</taxon>
        <taxon>Xylariomycetidae</taxon>
        <taxon>Xylariales</taxon>
        <taxon>Xylariaceae</taxon>
        <taxon>Xylaria</taxon>
    </lineage>
</organism>
<gene>
    <name evidence="1" type="ORF">RRF57_004224</name>
</gene>
<evidence type="ECO:0000313" key="2">
    <source>
        <dbReference type="Proteomes" id="UP001305414"/>
    </source>
</evidence>
<dbReference type="EMBL" id="JAWHQM010000008">
    <property type="protein sequence ID" value="KAK5628510.1"/>
    <property type="molecule type" value="Genomic_DNA"/>
</dbReference>
<evidence type="ECO:0000313" key="1">
    <source>
        <dbReference type="EMBL" id="KAK5628510.1"/>
    </source>
</evidence>
<sequence>MDGIRVVFARKKASKPFKFGTGSSKSDTDDRRKMIDYDFGVDDIEGRRGDAVCASTFGTKRRYHRFHSGGR</sequence>
<dbReference type="Proteomes" id="UP001305414">
    <property type="component" value="Unassembled WGS sequence"/>
</dbReference>
<name>A0AAN7UA94_9PEZI</name>
<dbReference type="AlphaFoldDB" id="A0AAN7UA94"/>
<proteinExistence type="predicted"/>
<comment type="caution">
    <text evidence="1">The sequence shown here is derived from an EMBL/GenBank/DDBJ whole genome shotgun (WGS) entry which is preliminary data.</text>
</comment>
<protein>
    <submittedName>
        <fullName evidence="1">Uncharacterized protein</fullName>
    </submittedName>
</protein>
<keyword evidence="2" id="KW-1185">Reference proteome</keyword>
<accession>A0AAN7UA94</accession>
<reference evidence="1 2" key="1">
    <citation type="submission" date="2023-10" db="EMBL/GenBank/DDBJ databases">
        <title>Draft genome sequence of Xylaria bambusicola isolate GMP-LS, the root and basal stem rot pathogen of sugarcane in Indonesia.</title>
        <authorList>
            <person name="Selvaraj P."/>
            <person name="Muralishankar V."/>
            <person name="Muruganantham S."/>
            <person name="Sp S."/>
            <person name="Haryani S."/>
            <person name="Lau K.J.X."/>
            <person name="Naqvi N.I."/>
        </authorList>
    </citation>
    <scope>NUCLEOTIDE SEQUENCE [LARGE SCALE GENOMIC DNA]</scope>
    <source>
        <strain evidence="1">GMP-LS</strain>
    </source>
</reference>